<dbReference type="EMBL" id="BMKS01000006">
    <property type="protein sequence ID" value="GGG36577.1"/>
    <property type="molecule type" value="Genomic_DNA"/>
</dbReference>
<comment type="caution">
    <text evidence="3">The sequence shown here is derived from an EMBL/GenBank/DDBJ whole genome shotgun (WGS) entry which is preliminary data.</text>
</comment>
<dbReference type="AlphaFoldDB" id="A0A8J3EE35"/>
<feature type="domain" description="YjiS-like" evidence="2">
    <location>
        <begin position="34"/>
        <end position="65"/>
    </location>
</feature>
<proteinExistence type="predicted"/>
<keyword evidence="4" id="KW-1185">Reference proteome</keyword>
<gene>
    <name evidence="3" type="ORF">GCM10010964_25570</name>
</gene>
<organism evidence="3 4">
    <name type="scientific">Caldovatus sediminis</name>
    <dbReference type="NCBI Taxonomy" id="2041189"/>
    <lineage>
        <taxon>Bacteria</taxon>
        <taxon>Pseudomonadati</taxon>
        <taxon>Pseudomonadota</taxon>
        <taxon>Alphaproteobacteria</taxon>
        <taxon>Acetobacterales</taxon>
        <taxon>Roseomonadaceae</taxon>
        <taxon>Caldovatus</taxon>
    </lineage>
</organism>
<name>A0A8J3EE35_9PROT</name>
<dbReference type="RefSeq" id="WP_229677988.1">
    <property type="nucleotide sequence ID" value="NZ_BMKS01000006.1"/>
</dbReference>
<dbReference type="Pfam" id="PF06568">
    <property type="entry name" value="YjiS-like"/>
    <property type="match status" value="1"/>
</dbReference>
<dbReference type="Proteomes" id="UP000597507">
    <property type="component" value="Unassembled WGS sequence"/>
</dbReference>
<feature type="compositionally biased region" description="Low complexity" evidence="1">
    <location>
        <begin position="10"/>
        <end position="20"/>
    </location>
</feature>
<protein>
    <recommendedName>
        <fullName evidence="2">YjiS-like domain-containing protein</fullName>
    </recommendedName>
</protein>
<evidence type="ECO:0000256" key="1">
    <source>
        <dbReference type="SAM" id="MobiDB-lite"/>
    </source>
</evidence>
<accession>A0A8J3EE35</accession>
<dbReference type="InterPro" id="IPR009506">
    <property type="entry name" value="YjiS-like"/>
</dbReference>
<evidence type="ECO:0000313" key="3">
    <source>
        <dbReference type="EMBL" id="GGG36577.1"/>
    </source>
</evidence>
<evidence type="ECO:0000259" key="2">
    <source>
        <dbReference type="Pfam" id="PF06568"/>
    </source>
</evidence>
<feature type="region of interest" description="Disordered" evidence="1">
    <location>
        <begin position="1"/>
        <end position="21"/>
    </location>
</feature>
<reference evidence="3 4" key="1">
    <citation type="journal article" date="2014" name="Int. J. Syst. Evol. Microbiol.">
        <title>Complete genome sequence of Corynebacterium casei LMG S-19264T (=DSM 44701T), isolated from a smear-ripened cheese.</title>
        <authorList>
            <consortium name="US DOE Joint Genome Institute (JGI-PGF)"/>
            <person name="Walter F."/>
            <person name="Albersmeier A."/>
            <person name="Kalinowski J."/>
            <person name="Ruckert C."/>
        </authorList>
    </citation>
    <scope>NUCLEOTIDE SEQUENCE [LARGE SCALE GENOMIC DNA]</scope>
    <source>
        <strain evidence="3 4">CGMCC 1.16330</strain>
    </source>
</reference>
<evidence type="ECO:0000313" key="4">
    <source>
        <dbReference type="Proteomes" id="UP000597507"/>
    </source>
</evidence>
<sequence length="87" mass="9752">MSDATSCCHAGSAPALTAAARGRRRPGRAWLDFLARMVAAIETRRQLAAMDDRMLSDIGISRAEALREAERRPWDLVPPPRPPWRDR</sequence>